<dbReference type="InterPro" id="IPR050608">
    <property type="entry name" value="NmrA-type/Isoflavone_red_sf"/>
</dbReference>
<evidence type="ECO:0000256" key="1">
    <source>
        <dbReference type="ARBA" id="ARBA00022857"/>
    </source>
</evidence>
<comment type="caution">
    <text evidence="4">The sequence shown here is derived from an EMBL/GenBank/DDBJ whole genome shotgun (WGS) entry which is preliminary data.</text>
</comment>
<dbReference type="InterPro" id="IPR036291">
    <property type="entry name" value="NAD(P)-bd_dom_sf"/>
</dbReference>
<keyword evidence="5" id="KW-1185">Reference proteome</keyword>
<sequence>MEGENTKPKILIFGGTGYLGKYMVKASVASGHKTFVYARPVTQNSRTSKVEIHKEFQGIGVTIIEGELDEHEKIVSVLKEVDVVISTVAYPQFLDQLKIVDAIKVAGNIKRFLPSEFGCEEDRVRPLPPFEACLETKRIVRRAIEAAQIPYTFVSANLCGAYFANVLLRPSESHDDVVVYGSGEAKAVFNYEEDIAKCTIKVINDPRTCNRIVIYRPQASIISQLELISLWEQKTGWNFKRVHVSEEELVKLSETLSPPEDIPISIIHSALAKGDLMNFELGEDDIEASMLYPDFKFTTIDQLLDIFLIDPPKPAQMEGENTKPKKLIFGGTGYLGKYMVKASVSSGHKTFVYARPVTQNSRPSKLEIHKEFQGIGVTIIEGELDEHKKIVSILKEVDVVISTVAYPQFLDQLEIVHAIKVAGNIKRFLPSEFGCEEDRVRPLPPFEAYLEKKRIVRRAIEAAQIPYTFVSANLCGAYFVNVLLRPFESHDDVVVYGSGEAK</sequence>
<evidence type="ECO:0000256" key="2">
    <source>
        <dbReference type="ARBA" id="ARBA00023002"/>
    </source>
</evidence>
<dbReference type="PANTHER" id="PTHR43349">
    <property type="entry name" value="PINORESINOL REDUCTASE-RELATED"/>
    <property type="match status" value="1"/>
</dbReference>
<feature type="non-terminal residue" evidence="4">
    <location>
        <position position="502"/>
    </location>
</feature>
<dbReference type="InterPro" id="IPR008030">
    <property type="entry name" value="NmrA-like"/>
</dbReference>
<dbReference type="Gene3D" id="3.40.50.720">
    <property type="entry name" value="NAD(P)-binding Rossmann-like Domain"/>
    <property type="match status" value="2"/>
</dbReference>
<dbReference type="PANTHER" id="PTHR43349:SF9">
    <property type="entry name" value="PHENYLCOUMARAN BENZYLIC ETHER REDUCTASE-LIKE PROTEIN"/>
    <property type="match status" value="1"/>
</dbReference>
<keyword evidence="1" id="KW-0521">NADP</keyword>
<gene>
    <name evidence="4" type="ORF">CUMW_263150</name>
</gene>
<organism evidence="4 5">
    <name type="scientific">Citrus unshiu</name>
    <name type="common">Satsuma mandarin</name>
    <name type="synonym">Citrus nobilis var. unshiu</name>
    <dbReference type="NCBI Taxonomy" id="55188"/>
    <lineage>
        <taxon>Eukaryota</taxon>
        <taxon>Viridiplantae</taxon>
        <taxon>Streptophyta</taxon>
        <taxon>Embryophyta</taxon>
        <taxon>Tracheophyta</taxon>
        <taxon>Spermatophyta</taxon>
        <taxon>Magnoliopsida</taxon>
        <taxon>eudicotyledons</taxon>
        <taxon>Gunneridae</taxon>
        <taxon>Pentapetalae</taxon>
        <taxon>rosids</taxon>
        <taxon>malvids</taxon>
        <taxon>Sapindales</taxon>
        <taxon>Rutaceae</taxon>
        <taxon>Aurantioideae</taxon>
        <taxon>Citrus</taxon>
    </lineage>
</organism>
<dbReference type="SUPFAM" id="SSF51735">
    <property type="entry name" value="NAD(P)-binding Rossmann-fold domains"/>
    <property type="match status" value="2"/>
</dbReference>
<evidence type="ECO:0000259" key="3">
    <source>
        <dbReference type="Pfam" id="PF05368"/>
    </source>
</evidence>
<dbReference type="InterPro" id="IPR045312">
    <property type="entry name" value="PCBER-like"/>
</dbReference>
<dbReference type="Pfam" id="PF05368">
    <property type="entry name" value="NmrA"/>
    <property type="match status" value="2"/>
</dbReference>
<keyword evidence="2" id="KW-0560">Oxidoreductase</keyword>
<dbReference type="STRING" id="55188.A0A2H5QUR4"/>
<dbReference type="AlphaFoldDB" id="A0A2H5QUR4"/>
<feature type="domain" description="NmrA-like" evidence="3">
    <location>
        <begin position="7"/>
        <end position="302"/>
    </location>
</feature>
<evidence type="ECO:0000313" key="5">
    <source>
        <dbReference type="Proteomes" id="UP000236630"/>
    </source>
</evidence>
<name>A0A2H5QUR4_CITUN</name>
<dbReference type="EMBL" id="BDQV01000857">
    <property type="protein sequence ID" value="GAY68313.1"/>
    <property type="molecule type" value="Genomic_DNA"/>
</dbReference>
<dbReference type="CDD" id="cd05259">
    <property type="entry name" value="PCBER_SDR_a"/>
    <property type="match status" value="1"/>
</dbReference>
<reference evidence="4 5" key="1">
    <citation type="journal article" date="2017" name="Front. Genet.">
        <title>Draft sequencing of the heterozygous diploid genome of Satsuma (Citrus unshiu Marc.) using a hybrid assembly approach.</title>
        <authorList>
            <person name="Shimizu T."/>
            <person name="Tanizawa Y."/>
            <person name="Mochizuki T."/>
            <person name="Nagasaki H."/>
            <person name="Yoshioka T."/>
            <person name="Toyoda A."/>
            <person name="Fujiyama A."/>
            <person name="Kaminuma E."/>
            <person name="Nakamura Y."/>
        </authorList>
    </citation>
    <scope>NUCLEOTIDE SEQUENCE [LARGE SCALE GENOMIC DNA]</scope>
    <source>
        <strain evidence="5">cv. Miyagawa wase</strain>
    </source>
</reference>
<evidence type="ECO:0000313" key="4">
    <source>
        <dbReference type="EMBL" id="GAY68313.1"/>
    </source>
</evidence>
<accession>A0A2H5QUR4</accession>
<dbReference type="Proteomes" id="UP000236630">
    <property type="component" value="Unassembled WGS sequence"/>
</dbReference>
<feature type="domain" description="NmrA-like" evidence="3">
    <location>
        <begin position="327"/>
        <end position="486"/>
    </location>
</feature>
<proteinExistence type="predicted"/>
<dbReference type="Gene3D" id="3.90.25.10">
    <property type="entry name" value="UDP-galactose 4-epimerase, domain 1"/>
    <property type="match status" value="1"/>
</dbReference>
<dbReference type="GO" id="GO:0016491">
    <property type="term" value="F:oxidoreductase activity"/>
    <property type="evidence" value="ECO:0007669"/>
    <property type="project" value="UniProtKB-KW"/>
</dbReference>
<protein>
    <recommendedName>
        <fullName evidence="3">NmrA-like domain-containing protein</fullName>
    </recommendedName>
</protein>